<feature type="domain" description="PTS EIIA type-1" evidence="18">
    <location>
        <begin position="509"/>
        <end position="613"/>
    </location>
</feature>
<gene>
    <name evidence="21" type="ORF">FOL01_1160</name>
</gene>
<dbReference type="PROSITE" id="PS01035">
    <property type="entry name" value="PTS_EIIB_TYPE_1_CYS"/>
    <property type="match status" value="1"/>
</dbReference>
<dbReference type="NCBIfam" id="TIGR00830">
    <property type="entry name" value="PTBA"/>
    <property type="match status" value="1"/>
</dbReference>
<proteinExistence type="predicted"/>
<dbReference type="SUPFAM" id="SSF55604">
    <property type="entry name" value="Glucose permease domain IIB"/>
    <property type="match status" value="1"/>
</dbReference>
<dbReference type="GO" id="GO:0009401">
    <property type="term" value="P:phosphoenolpyruvate-dependent sugar phosphotransferase system"/>
    <property type="evidence" value="ECO:0007669"/>
    <property type="project" value="UniProtKB-KW"/>
</dbReference>
<name>A0A1L6RBT3_9LACO</name>
<dbReference type="PANTHER" id="PTHR30175">
    <property type="entry name" value="PHOSPHOTRANSFERASE SYSTEM TRANSPORT PROTEIN"/>
    <property type="match status" value="1"/>
</dbReference>
<dbReference type="PROSITE" id="PS51098">
    <property type="entry name" value="PTS_EIIB_TYPE_1"/>
    <property type="match status" value="1"/>
</dbReference>
<protein>
    <recommendedName>
        <fullName evidence="14">PTS system sucrose-specific EIIBCA component</fullName>
        <ecNumber evidence="11">2.7.1.211</ecNumber>
    </recommendedName>
    <alternativeName>
        <fullName evidence="15">EIIBCA-Scr</fullName>
    </alternativeName>
</protein>
<accession>A0A1L6RBT3</accession>
<evidence type="ECO:0000256" key="7">
    <source>
        <dbReference type="ARBA" id="ARBA00022692"/>
    </source>
</evidence>
<organism evidence="21 22">
    <name type="scientific">Weissella jogaejeotgali</name>
    <dbReference type="NCBI Taxonomy" id="1631871"/>
    <lineage>
        <taxon>Bacteria</taxon>
        <taxon>Bacillati</taxon>
        <taxon>Bacillota</taxon>
        <taxon>Bacilli</taxon>
        <taxon>Lactobacillales</taxon>
        <taxon>Lactobacillaceae</taxon>
        <taxon>Weissella</taxon>
    </lineage>
</organism>
<dbReference type="NCBIfam" id="TIGR01996">
    <property type="entry name" value="PTS-II-BC-sucr"/>
    <property type="match status" value="1"/>
</dbReference>
<keyword evidence="2" id="KW-0813">Transport</keyword>
<evidence type="ECO:0000256" key="1">
    <source>
        <dbReference type="ARBA" id="ARBA00004651"/>
    </source>
</evidence>
<dbReference type="PROSITE" id="PS51093">
    <property type="entry name" value="PTS_EIIA_TYPE_1"/>
    <property type="match status" value="1"/>
</dbReference>
<feature type="transmembrane region" description="Helical" evidence="17">
    <location>
        <begin position="396"/>
        <end position="429"/>
    </location>
</feature>
<feature type="active site" description="Phosphocysteine intermediate; for EIIB activity" evidence="16">
    <location>
        <position position="25"/>
    </location>
</feature>
<dbReference type="InterPro" id="IPR011055">
    <property type="entry name" value="Dup_hybrid_motif"/>
</dbReference>
<comment type="catalytic activity">
    <reaction evidence="13">
        <text>N(pros)-phospho-L-histidyl-[protein](out) + sucrose = sucrose 6(G)-phosphate(in) + L-histidyl-[protein]</text>
        <dbReference type="Rhea" id="RHEA:49236"/>
        <dbReference type="Rhea" id="RHEA-COMP:9745"/>
        <dbReference type="Rhea" id="RHEA-COMP:9746"/>
        <dbReference type="ChEBI" id="CHEBI:17992"/>
        <dbReference type="ChEBI" id="CHEBI:29979"/>
        <dbReference type="ChEBI" id="CHEBI:64837"/>
        <dbReference type="ChEBI" id="CHEBI:91002"/>
        <dbReference type="EC" id="2.7.1.211"/>
    </reaction>
</comment>
<reference evidence="21 22" key="1">
    <citation type="submission" date="2016-02" db="EMBL/GenBank/DDBJ databases">
        <title>Complete Genome Sequence of Weissella jogaejeotgali FOL01.</title>
        <authorList>
            <person name="Lee J.-H."/>
            <person name="Ku H.-J."/>
        </authorList>
    </citation>
    <scope>NUCLEOTIDE SEQUENCE [LARGE SCALE GENOMIC DNA]</scope>
    <source>
        <strain evidence="21 22">FOL01</strain>
    </source>
</reference>
<evidence type="ECO:0000256" key="12">
    <source>
        <dbReference type="ARBA" id="ARBA00045139"/>
    </source>
</evidence>
<keyword evidence="6" id="KW-0598">Phosphotransferase system</keyword>
<evidence type="ECO:0000256" key="17">
    <source>
        <dbReference type="SAM" id="Phobius"/>
    </source>
</evidence>
<dbReference type="EC" id="2.7.1.211" evidence="11"/>
<dbReference type="CDD" id="cd00212">
    <property type="entry name" value="PTS_IIB_glc"/>
    <property type="match status" value="1"/>
</dbReference>
<comment type="function">
    <text evidence="12">The phosphoenolpyruvate-dependent sugar phosphotransferase system (sugar PTS), a major carbohydrate active transport system, catalyzes the phosphorylation of incoming sugar substrates concomitantly with their translocation across the cell membrane. This system is involved in sucrose transport.</text>
</comment>
<feature type="domain" description="PTS EIIB type-1" evidence="19">
    <location>
        <begin position="3"/>
        <end position="86"/>
    </location>
</feature>
<dbReference type="InterPro" id="IPR050558">
    <property type="entry name" value="PTS_Sugar-Specific_Components"/>
</dbReference>
<dbReference type="AlphaFoldDB" id="A0A1L6RBT3"/>
<evidence type="ECO:0000256" key="3">
    <source>
        <dbReference type="ARBA" id="ARBA00022475"/>
    </source>
</evidence>
<keyword evidence="3" id="KW-1003">Cell membrane</keyword>
<dbReference type="KEGG" id="wjo:FOL01_1160"/>
<feature type="transmembrane region" description="Helical" evidence="17">
    <location>
        <begin position="252"/>
        <end position="273"/>
    </location>
</feature>
<dbReference type="InterPro" id="IPR010973">
    <property type="entry name" value="PTS_IIBC_sucr"/>
</dbReference>
<evidence type="ECO:0000256" key="6">
    <source>
        <dbReference type="ARBA" id="ARBA00022683"/>
    </source>
</evidence>
<dbReference type="InterPro" id="IPR001996">
    <property type="entry name" value="PTS_IIB_1"/>
</dbReference>
<dbReference type="GO" id="GO:0016301">
    <property type="term" value="F:kinase activity"/>
    <property type="evidence" value="ECO:0007669"/>
    <property type="project" value="UniProtKB-KW"/>
</dbReference>
<feature type="transmembrane region" description="Helical" evidence="17">
    <location>
        <begin position="219"/>
        <end position="240"/>
    </location>
</feature>
<feature type="transmembrane region" description="Helical" evidence="17">
    <location>
        <begin position="285"/>
        <end position="308"/>
    </location>
</feature>
<evidence type="ECO:0000313" key="22">
    <source>
        <dbReference type="Proteomes" id="UP000185473"/>
    </source>
</evidence>
<keyword evidence="22" id="KW-1185">Reference proteome</keyword>
<keyword evidence="8" id="KW-0418">Kinase</keyword>
<dbReference type="GO" id="GO:0008982">
    <property type="term" value="F:protein-N(PI)-phosphohistidine-sugar phosphotransferase activity"/>
    <property type="evidence" value="ECO:0007669"/>
    <property type="project" value="InterPro"/>
</dbReference>
<dbReference type="InterPro" id="IPR036878">
    <property type="entry name" value="Glu_permease_IIB"/>
</dbReference>
<dbReference type="GO" id="GO:0015771">
    <property type="term" value="P:trehalose transport"/>
    <property type="evidence" value="ECO:0007669"/>
    <property type="project" value="TreeGrafter"/>
</dbReference>
<dbReference type="PANTHER" id="PTHR30175:SF4">
    <property type="entry name" value="PTS SYSTEM TREHALOSE-SPECIFIC EIIBC COMPONENT"/>
    <property type="match status" value="1"/>
</dbReference>
<dbReference type="NCBIfam" id="TIGR00826">
    <property type="entry name" value="EIIB_glc"/>
    <property type="match status" value="1"/>
</dbReference>
<dbReference type="STRING" id="1631871.FOL01_1160"/>
<dbReference type="PROSITE" id="PS00371">
    <property type="entry name" value="PTS_EIIA_TYPE_1_HIS"/>
    <property type="match status" value="1"/>
</dbReference>
<dbReference type="PROSITE" id="PS51103">
    <property type="entry name" value="PTS_EIIC_TYPE_1"/>
    <property type="match status" value="1"/>
</dbReference>
<feature type="transmembrane region" description="Helical" evidence="17">
    <location>
        <begin position="435"/>
        <end position="456"/>
    </location>
</feature>
<dbReference type="Gene3D" id="2.70.70.10">
    <property type="entry name" value="Glucose Permease (Domain IIA)"/>
    <property type="match status" value="1"/>
</dbReference>
<dbReference type="Pfam" id="PF00367">
    <property type="entry name" value="PTS_EIIB"/>
    <property type="match status" value="1"/>
</dbReference>
<keyword evidence="9 17" id="KW-1133">Transmembrane helix</keyword>
<evidence type="ECO:0000313" key="21">
    <source>
        <dbReference type="EMBL" id="APS42019.1"/>
    </source>
</evidence>
<dbReference type="OrthoDB" id="9769191at2"/>
<dbReference type="InterPro" id="IPR001127">
    <property type="entry name" value="PTS_EIIA_1_perm"/>
</dbReference>
<comment type="subcellular location">
    <subcellularLocation>
        <location evidence="1">Cell membrane</location>
        <topology evidence="1">Multi-pass membrane protein</topology>
    </subcellularLocation>
</comment>
<evidence type="ECO:0000259" key="18">
    <source>
        <dbReference type="PROSITE" id="PS51093"/>
    </source>
</evidence>
<dbReference type="InterPro" id="IPR018113">
    <property type="entry name" value="PTrfase_EIIB_Cys"/>
</dbReference>
<keyword evidence="4" id="KW-0762">Sugar transport</keyword>
<feature type="transmembrane region" description="Helical" evidence="17">
    <location>
        <begin position="109"/>
        <end position="134"/>
    </location>
</feature>
<evidence type="ECO:0000256" key="9">
    <source>
        <dbReference type="ARBA" id="ARBA00022989"/>
    </source>
</evidence>
<dbReference type="FunFam" id="3.30.1360.60:FF:000001">
    <property type="entry name" value="PTS system glucose-specific IIBC component PtsG"/>
    <property type="match status" value="1"/>
</dbReference>
<dbReference type="EMBL" id="CP014332">
    <property type="protein sequence ID" value="APS42019.1"/>
    <property type="molecule type" value="Genomic_DNA"/>
</dbReference>
<evidence type="ECO:0000256" key="5">
    <source>
        <dbReference type="ARBA" id="ARBA00022679"/>
    </source>
</evidence>
<keyword evidence="10 17" id="KW-0472">Membrane</keyword>
<evidence type="ECO:0000256" key="8">
    <source>
        <dbReference type="ARBA" id="ARBA00022777"/>
    </source>
</evidence>
<evidence type="ECO:0000256" key="14">
    <source>
        <dbReference type="ARBA" id="ARBA00074554"/>
    </source>
</evidence>
<sequence length="639" mass="67788">MDHKKVANEIVSAVGKDNFAAAAHCATRLRLVIKDESKLDQDALDNNDDVKGTFKTNGQYQIIIGPGDVNNVYDELINIADVTPVSTEELKNVTQDGKKKNPIMAFIKLLSDIFVPIIPALVAGGLLMALNNFLTSPDLFGPKALVDSFPVIKGFSAMIQVMSAAPFIFMPILVGISAAKRFGANQYLGAALAMIMVSPGLIANQSWDIFGLAVSQNNYYYQVIPVLAAVCILSLIEKYLHKRLPSAVDFTFTPLISLMVTGFLTFVIVGPVMRLLSDGVTNGIVFIYQTLGFVGTGIFGLLYSPIVLTGLHQSFPAIETQLVTAFTQNHSGYGDFIFVVASMANVAQGAATFGVFALTKNKKMKGLSSSATVSALLGITEPALFGVNLKYKFPFCCALIGSGVAAALAGLMHVIAVSLGSAGFLGFLSINAKSIPAYLLCEVISFVIAFTLTYLYGKKNAAKFAVIDGGNKNDAPKPAANTPVETNLADEIVNTPVSGQAIKLEDVNDQVFSSKLMGNGAAIVPSDTTIYAPVSGTITVAYETKHAYGIKSDNGAEILIHLGIDTVNLKGQYFDSKVSQGQHVTAGEALGSFEIEKIIDAGYDPTLIMAITNTADFANVEPIETDQVKNGDPLVAVTA</sequence>
<dbReference type="SUPFAM" id="SSF51261">
    <property type="entry name" value="Duplicated hybrid motif"/>
    <property type="match status" value="1"/>
</dbReference>
<dbReference type="Gene3D" id="3.30.1360.60">
    <property type="entry name" value="Glucose permease domain IIB"/>
    <property type="match status" value="1"/>
</dbReference>
<keyword evidence="7 17" id="KW-0812">Transmembrane</keyword>
<evidence type="ECO:0000256" key="15">
    <source>
        <dbReference type="ARBA" id="ARBA00081008"/>
    </source>
</evidence>
<evidence type="ECO:0000256" key="10">
    <source>
        <dbReference type="ARBA" id="ARBA00023136"/>
    </source>
</evidence>
<evidence type="ECO:0000259" key="20">
    <source>
        <dbReference type="PROSITE" id="PS51103"/>
    </source>
</evidence>
<dbReference type="Pfam" id="PF00358">
    <property type="entry name" value="PTS_EIIA_1"/>
    <property type="match status" value="1"/>
</dbReference>
<dbReference type="GO" id="GO:0090589">
    <property type="term" value="F:protein-phosphocysteine-trehalose phosphotransferase system transporter activity"/>
    <property type="evidence" value="ECO:0007669"/>
    <property type="project" value="TreeGrafter"/>
</dbReference>
<evidence type="ECO:0000256" key="11">
    <source>
        <dbReference type="ARBA" id="ARBA00044053"/>
    </source>
</evidence>
<dbReference type="Proteomes" id="UP000185473">
    <property type="component" value="Chromosome"/>
</dbReference>
<dbReference type="InterPro" id="IPR003352">
    <property type="entry name" value="PTS_EIIC"/>
</dbReference>
<evidence type="ECO:0000259" key="19">
    <source>
        <dbReference type="PROSITE" id="PS51098"/>
    </source>
</evidence>
<evidence type="ECO:0000256" key="13">
    <source>
        <dbReference type="ARBA" id="ARBA00048931"/>
    </source>
</evidence>
<dbReference type="GO" id="GO:0005886">
    <property type="term" value="C:plasma membrane"/>
    <property type="evidence" value="ECO:0007669"/>
    <property type="project" value="UniProtKB-SubCell"/>
</dbReference>
<evidence type="ECO:0000256" key="2">
    <source>
        <dbReference type="ARBA" id="ARBA00022448"/>
    </source>
</evidence>
<dbReference type="FunFam" id="2.70.70.10:FF:000001">
    <property type="entry name" value="PTS system glucose-specific IIA component"/>
    <property type="match status" value="1"/>
</dbReference>
<keyword evidence="5" id="KW-0808">Transferase</keyword>
<dbReference type="Pfam" id="PF02378">
    <property type="entry name" value="PTS_EIIC"/>
    <property type="match status" value="1"/>
</dbReference>
<feature type="transmembrane region" description="Helical" evidence="17">
    <location>
        <begin position="336"/>
        <end position="358"/>
    </location>
</feature>
<evidence type="ECO:0000256" key="4">
    <source>
        <dbReference type="ARBA" id="ARBA00022597"/>
    </source>
</evidence>
<evidence type="ECO:0000256" key="16">
    <source>
        <dbReference type="PROSITE-ProRule" id="PRU00421"/>
    </source>
</evidence>
<feature type="transmembrane region" description="Helical" evidence="17">
    <location>
        <begin position="154"/>
        <end position="175"/>
    </location>
</feature>
<dbReference type="InterPro" id="IPR013013">
    <property type="entry name" value="PTS_EIIC_1"/>
</dbReference>
<feature type="domain" description="PTS EIIC type-1" evidence="20">
    <location>
        <begin position="121"/>
        <end position="472"/>
    </location>
</feature>
<dbReference type="RefSeq" id="WP_075269803.1">
    <property type="nucleotide sequence ID" value="NZ_CP014332.1"/>
</dbReference>